<dbReference type="HOGENOM" id="CLU_113441_5_1_11"/>
<dbReference type="InterPro" id="IPR035980">
    <property type="entry name" value="Ribosomal_bS6_sf"/>
</dbReference>
<protein>
    <recommendedName>
        <fullName evidence="3 4">Small ribosomal subunit protein bS6</fullName>
    </recommendedName>
</protein>
<keyword evidence="4" id="KW-0699">rRNA-binding</keyword>
<dbReference type="PANTHER" id="PTHR21011">
    <property type="entry name" value="MITOCHONDRIAL 28S RIBOSOMAL PROTEIN S6"/>
    <property type="match status" value="1"/>
</dbReference>
<keyword evidence="4" id="KW-0687">Ribonucleoprotein</keyword>
<evidence type="ECO:0000256" key="4">
    <source>
        <dbReference type="HAMAP-Rule" id="MF_00360"/>
    </source>
</evidence>
<dbReference type="InterPro" id="IPR020814">
    <property type="entry name" value="Ribosomal_S6_plastid/chlpt"/>
</dbReference>
<dbReference type="SUPFAM" id="SSF54995">
    <property type="entry name" value="Ribosomal protein S6"/>
    <property type="match status" value="1"/>
</dbReference>
<dbReference type="AlphaFoldDB" id="C7MPK5"/>
<dbReference type="NCBIfam" id="TIGR00166">
    <property type="entry name" value="S6"/>
    <property type="match status" value="1"/>
</dbReference>
<dbReference type="GO" id="GO:0070181">
    <property type="term" value="F:small ribosomal subunit rRNA binding"/>
    <property type="evidence" value="ECO:0007669"/>
    <property type="project" value="TreeGrafter"/>
</dbReference>
<dbReference type="InterPro" id="IPR000529">
    <property type="entry name" value="Ribosomal_bS6"/>
</dbReference>
<keyword evidence="4 5" id="KW-0689">Ribosomal protein</keyword>
<dbReference type="GO" id="GO:0005840">
    <property type="term" value="C:ribosome"/>
    <property type="evidence" value="ECO:0007669"/>
    <property type="project" value="UniProtKB-KW"/>
</dbReference>
<dbReference type="OrthoDB" id="9812702at2"/>
<reference evidence="5 6" key="1">
    <citation type="journal article" date="2009" name="Stand. Genomic Sci.">
        <title>Complete genome sequence of Cryptobacterium curtum type strain (12-3).</title>
        <authorList>
            <person name="Mavrommatis K."/>
            <person name="Pukall R."/>
            <person name="Rohde C."/>
            <person name="Chen F."/>
            <person name="Sims D."/>
            <person name="Brettin T."/>
            <person name="Kuske C."/>
            <person name="Detter J.C."/>
            <person name="Han C."/>
            <person name="Lapidus A."/>
            <person name="Copeland A."/>
            <person name="Glavina Del Rio T."/>
            <person name="Nolan M."/>
            <person name="Lucas S."/>
            <person name="Tice H."/>
            <person name="Cheng J.F."/>
            <person name="Bruce D."/>
            <person name="Goodwin L."/>
            <person name="Pitluck S."/>
            <person name="Ovchinnikova G."/>
            <person name="Pati A."/>
            <person name="Ivanova N."/>
            <person name="Chen A."/>
            <person name="Palaniappan K."/>
            <person name="Chain P."/>
            <person name="D'haeseleer P."/>
            <person name="Goker M."/>
            <person name="Bristow J."/>
            <person name="Eisen J.A."/>
            <person name="Markowitz V."/>
            <person name="Hugenholtz P."/>
            <person name="Rohde M."/>
            <person name="Klenk H.P."/>
            <person name="Kyrpides N.C."/>
        </authorList>
    </citation>
    <scope>NUCLEOTIDE SEQUENCE [LARGE SCALE GENOMIC DNA]</scope>
    <source>
        <strain evidence="6">ATCC 700683 / DSM 15641 / 12-3</strain>
    </source>
</reference>
<dbReference type="eggNOG" id="COG0360">
    <property type="taxonomic scope" value="Bacteria"/>
</dbReference>
<keyword evidence="4" id="KW-0694">RNA-binding</keyword>
<accession>C7MPK5</accession>
<gene>
    <name evidence="4" type="primary">rpsF</name>
    <name evidence="5" type="ordered locus">Ccur_11560</name>
</gene>
<evidence type="ECO:0000313" key="5">
    <source>
        <dbReference type="EMBL" id="ACU94845.1"/>
    </source>
</evidence>
<dbReference type="GO" id="GO:0003735">
    <property type="term" value="F:structural constituent of ribosome"/>
    <property type="evidence" value="ECO:0007669"/>
    <property type="project" value="InterPro"/>
</dbReference>
<dbReference type="CDD" id="cd00473">
    <property type="entry name" value="bS6"/>
    <property type="match status" value="1"/>
</dbReference>
<dbReference type="STRING" id="469378.Ccur_11560"/>
<name>C7MPK5_CRYCD</name>
<dbReference type="GO" id="GO:1990904">
    <property type="term" value="C:ribonucleoprotein complex"/>
    <property type="evidence" value="ECO:0007669"/>
    <property type="project" value="UniProtKB-KW"/>
</dbReference>
<sequence length="97" mass="11184">MKAYELLYFVAPSIDEETRTAVSTRINTVITDDKGVVDNVEQWGKRKLAYEIEGLNEGDYTLVDFHADPNSIAELDRVLRITDAVKRHMIVRRTDRD</sequence>
<dbReference type="EMBL" id="CP001682">
    <property type="protein sequence ID" value="ACU94845.1"/>
    <property type="molecule type" value="Genomic_DNA"/>
</dbReference>
<dbReference type="Proteomes" id="UP000000954">
    <property type="component" value="Chromosome"/>
</dbReference>
<evidence type="ECO:0000256" key="1">
    <source>
        <dbReference type="ARBA" id="ARBA00009512"/>
    </source>
</evidence>
<dbReference type="PANTHER" id="PTHR21011:SF1">
    <property type="entry name" value="SMALL RIBOSOMAL SUBUNIT PROTEIN BS6M"/>
    <property type="match status" value="1"/>
</dbReference>
<keyword evidence="6" id="KW-1185">Reference proteome</keyword>
<dbReference type="InterPro" id="IPR014717">
    <property type="entry name" value="Transl_elong_EF1B/ribsomal_bS6"/>
</dbReference>
<comment type="function">
    <text evidence="2 4">Binds together with bS18 to 16S ribosomal RNA.</text>
</comment>
<dbReference type="GO" id="GO:0005737">
    <property type="term" value="C:cytoplasm"/>
    <property type="evidence" value="ECO:0007669"/>
    <property type="project" value="UniProtKB-ARBA"/>
</dbReference>
<organism evidence="5 6">
    <name type="scientific">Cryptobacterium curtum (strain ATCC 700683 / DSM 15641 / CCUG 43107 / 12-3)</name>
    <dbReference type="NCBI Taxonomy" id="469378"/>
    <lineage>
        <taxon>Bacteria</taxon>
        <taxon>Bacillati</taxon>
        <taxon>Actinomycetota</taxon>
        <taxon>Coriobacteriia</taxon>
        <taxon>Eggerthellales</taxon>
        <taxon>Eggerthellaceae</taxon>
        <taxon>Cryptobacterium</taxon>
    </lineage>
</organism>
<dbReference type="KEGG" id="ccu:Ccur_11560"/>
<dbReference type="Gene3D" id="3.30.70.60">
    <property type="match status" value="1"/>
</dbReference>
<proteinExistence type="inferred from homology"/>
<comment type="similarity">
    <text evidence="1 4">Belongs to the bacterial ribosomal protein bS6 family.</text>
</comment>
<evidence type="ECO:0000313" key="6">
    <source>
        <dbReference type="Proteomes" id="UP000000954"/>
    </source>
</evidence>
<dbReference type="GO" id="GO:0006412">
    <property type="term" value="P:translation"/>
    <property type="evidence" value="ECO:0007669"/>
    <property type="project" value="UniProtKB-UniRule"/>
</dbReference>
<evidence type="ECO:0000256" key="3">
    <source>
        <dbReference type="ARBA" id="ARBA00035294"/>
    </source>
</evidence>
<dbReference type="Pfam" id="PF01250">
    <property type="entry name" value="Ribosomal_S6"/>
    <property type="match status" value="1"/>
</dbReference>
<evidence type="ECO:0000256" key="2">
    <source>
        <dbReference type="ARBA" id="ARBA00035104"/>
    </source>
</evidence>
<dbReference type="RefSeq" id="WP_015778708.1">
    <property type="nucleotide sequence ID" value="NC_013170.1"/>
</dbReference>
<dbReference type="HAMAP" id="MF_00360">
    <property type="entry name" value="Ribosomal_bS6"/>
    <property type="match status" value="1"/>
</dbReference>